<dbReference type="EMBL" id="CP015136">
    <property type="protein sequence ID" value="AMY09404.1"/>
    <property type="molecule type" value="Genomic_DNA"/>
</dbReference>
<dbReference type="STRING" id="1855912.LuPra_02619"/>
<gene>
    <name evidence="2" type="ORF">LuPra_02619</name>
</gene>
<accession>A0A143PNP1</accession>
<name>A0A143PNP1_LUTPR</name>
<evidence type="ECO:0000256" key="1">
    <source>
        <dbReference type="SAM" id="MobiDB-lite"/>
    </source>
</evidence>
<evidence type="ECO:0000313" key="3">
    <source>
        <dbReference type="Proteomes" id="UP000076079"/>
    </source>
</evidence>
<organism evidence="2 3">
    <name type="scientific">Luteitalea pratensis</name>
    <dbReference type="NCBI Taxonomy" id="1855912"/>
    <lineage>
        <taxon>Bacteria</taxon>
        <taxon>Pseudomonadati</taxon>
        <taxon>Acidobacteriota</taxon>
        <taxon>Vicinamibacteria</taxon>
        <taxon>Vicinamibacterales</taxon>
        <taxon>Vicinamibacteraceae</taxon>
        <taxon>Luteitalea</taxon>
    </lineage>
</organism>
<keyword evidence="3" id="KW-1185">Reference proteome</keyword>
<feature type="region of interest" description="Disordered" evidence="1">
    <location>
        <begin position="38"/>
        <end position="69"/>
    </location>
</feature>
<reference evidence="3" key="2">
    <citation type="submission" date="2016-04" db="EMBL/GenBank/DDBJ databases">
        <title>First Complete Genome Sequence of a Subdivision 6 Acidobacterium.</title>
        <authorList>
            <person name="Huang S."/>
            <person name="Vieira S."/>
            <person name="Bunk B."/>
            <person name="Riedel T."/>
            <person name="Sproeer C."/>
            <person name="Overmann J."/>
        </authorList>
    </citation>
    <scope>NUCLEOTIDE SEQUENCE [LARGE SCALE GENOMIC DNA]</scope>
    <source>
        <strain evidence="3">DSM 100886 HEG_-6_39</strain>
    </source>
</reference>
<evidence type="ECO:0000313" key="2">
    <source>
        <dbReference type="EMBL" id="AMY09404.1"/>
    </source>
</evidence>
<reference evidence="2 3" key="1">
    <citation type="journal article" date="2016" name="Genome Announc.">
        <title>First Complete Genome Sequence of a Subdivision 6 Acidobacterium Strain.</title>
        <authorList>
            <person name="Huang S."/>
            <person name="Vieira S."/>
            <person name="Bunk B."/>
            <person name="Riedel T."/>
            <person name="Sproer C."/>
            <person name="Overmann J."/>
        </authorList>
    </citation>
    <scope>NUCLEOTIDE SEQUENCE [LARGE SCALE GENOMIC DNA]</scope>
    <source>
        <strain evidence="3">DSM 100886 HEG_-6_39</strain>
    </source>
</reference>
<proteinExistence type="predicted"/>
<protein>
    <submittedName>
        <fullName evidence="2">Uncharacterized protein</fullName>
    </submittedName>
</protein>
<dbReference type="AlphaFoldDB" id="A0A143PNP1"/>
<dbReference type="KEGG" id="abac:LuPra_02619"/>
<dbReference type="RefSeq" id="WP_110171151.1">
    <property type="nucleotide sequence ID" value="NZ_CP015136.1"/>
</dbReference>
<dbReference type="Proteomes" id="UP000076079">
    <property type="component" value="Chromosome"/>
</dbReference>
<sequence length="69" mass="7062">MSVSSASTTLPVIGEPPSLPPWPAIRIFGTTPSCDTVAHAGPTNGRPLIAKDGSAARLPQAQPIGMSPW</sequence>